<keyword evidence="5" id="KW-0597">Phosphoprotein</keyword>
<keyword evidence="4" id="KW-1003">Cell membrane</keyword>
<feature type="transmembrane region" description="Helical" evidence="17">
    <location>
        <begin position="429"/>
        <end position="451"/>
    </location>
</feature>
<dbReference type="Gene3D" id="3.30.160.20">
    <property type="match status" value="1"/>
</dbReference>
<evidence type="ECO:0000313" key="21">
    <source>
        <dbReference type="Proteomes" id="UP000290572"/>
    </source>
</evidence>
<feature type="region of interest" description="Disordered" evidence="16">
    <location>
        <begin position="921"/>
        <end position="974"/>
    </location>
</feature>
<dbReference type="CDD" id="cd07881">
    <property type="entry name" value="RHD-n_NFAT"/>
    <property type="match status" value="1"/>
</dbReference>
<dbReference type="InterPro" id="IPR011539">
    <property type="entry name" value="RHD_DNA_bind_dom"/>
</dbReference>
<evidence type="ECO:0000256" key="9">
    <source>
        <dbReference type="ARBA" id="ARBA00023015"/>
    </source>
</evidence>
<dbReference type="Pfam" id="PF13520">
    <property type="entry name" value="AA_permease_2"/>
    <property type="match status" value="1"/>
</dbReference>
<feature type="compositionally biased region" description="Polar residues" evidence="16">
    <location>
        <begin position="1192"/>
        <end position="1207"/>
    </location>
</feature>
<dbReference type="InterPro" id="IPR037059">
    <property type="entry name" value="RHD_DNA_bind_dom_sf"/>
</dbReference>
<dbReference type="GO" id="GO:0009653">
    <property type="term" value="P:anatomical structure morphogenesis"/>
    <property type="evidence" value="ECO:0007669"/>
    <property type="project" value="UniProtKB-ARBA"/>
</dbReference>
<dbReference type="GO" id="GO:0007399">
    <property type="term" value="P:nervous system development"/>
    <property type="evidence" value="ECO:0007669"/>
    <property type="project" value="UniProtKB-ARBA"/>
</dbReference>
<evidence type="ECO:0000256" key="15">
    <source>
        <dbReference type="PROSITE-ProRule" id="PRU00266"/>
    </source>
</evidence>
<dbReference type="GO" id="GO:0005667">
    <property type="term" value="C:transcription regulator complex"/>
    <property type="evidence" value="ECO:0007669"/>
    <property type="project" value="TreeGrafter"/>
</dbReference>
<dbReference type="InterPro" id="IPR013785">
    <property type="entry name" value="Aldolase_TIM"/>
</dbReference>
<feature type="compositionally biased region" description="Polar residues" evidence="16">
    <location>
        <begin position="1675"/>
        <end position="1689"/>
    </location>
</feature>
<keyword evidence="7" id="KW-0029">Amino-acid transport</keyword>
<dbReference type="GO" id="GO:0000049">
    <property type="term" value="F:tRNA binding"/>
    <property type="evidence" value="ECO:0007669"/>
    <property type="project" value="InterPro"/>
</dbReference>
<feature type="compositionally biased region" description="Polar residues" evidence="16">
    <location>
        <begin position="949"/>
        <end position="970"/>
    </location>
</feature>
<dbReference type="PANTHER" id="PTHR12533:SF6">
    <property type="entry name" value="NUCLEAR FACTOR OF ACTIVATED T-CELLS, CYTOPLASMIC 3"/>
    <property type="match status" value="1"/>
</dbReference>
<dbReference type="Pfam" id="PF16179">
    <property type="entry name" value="RHD_dimer"/>
    <property type="match status" value="1"/>
</dbReference>
<dbReference type="FunFam" id="1.20.1740.10:FF:000008">
    <property type="entry name" value="large neutral amino acids transporter small subunit 2"/>
    <property type="match status" value="1"/>
</dbReference>
<dbReference type="GO" id="GO:0000981">
    <property type="term" value="F:DNA-binding transcription factor activity, RNA polymerase II-specific"/>
    <property type="evidence" value="ECO:0007669"/>
    <property type="project" value="TreeGrafter"/>
</dbReference>
<gene>
    <name evidence="20" type="ORF">ROHU_017952</name>
</gene>
<dbReference type="GO" id="GO:0022857">
    <property type="term" value="F:transmembrane transporter activity"/>
    <property type="evidence" value="ECO:0007669"/>
    <property type="project" value="InterPro"/>
</dbReference>
<evidence type="ECO:0000259" key="18">
    <source>
        <dbReference type="PROSITE" id="PS50137"/>
    </source>
</evidence>
<keyword evidence="14" id="KW-0539">Nucleus</keyword>
<protein>
    <submittedName>
        <fullName evidence="20">Nuclear factor of activated T-cytoplasmic 3-like protein</fullName>
    </submittedName>
</protein>
<dbReference type="InterPro" id="IPR044463">
    <property type="entry name" value="DUS2_DSRM"/>
</dbReference>
<evidence type="ECO:0000256" key="16">
    <source>
        <dbReference type="SAM" id="MobiDB-lite"/>
    </source>
</evidence>
<evidence type="ECO:0000256" key="17">
    <source>
        <dbReference type="SAM" id="Phobius"/>
    </source>
</evidence>
<dbReference type="PRINTS" id="PR01789">
    <property type="entry name" value="NUCFACTORATC"/>
</dbReference>
<accession>A0A498N6J9</accession>
<dbReference type="InterPro" id="IPR032397">
    <property type="entry name" value="RHD_dimer"/>
</dbReference>
<dbReference type="SMART" id="SM00358">
    <property type="entry name" value="DSRM"/>
    <property type="match status" value="1"/>
</dbReference>
<keyword evidence="15" id="KW-0694">RNA-binding</keyword>
<dbReference type="Gene3D" id="3.20.20.70">
    <property type="entry name" value="Aldolase class I"/>
    <property type="match status" value="1"/>
</dbReference>
<dbReference type="GO" id="GO:0006865">
    <property type="term" value="P:amino acid transport"/>
    <property type="evidence" value="ECO:0007669"/>
    <property type="project" value="UniProtKB-KW"/>
</dbReference>
<dbReference type="GO" id="GO:0060429">
    <property type="term" value="P:epithelium development"/>
    <property type="evidence" value="ECO:0007669"/>
    <property type="project" value="UniProtKB-ARBA"/>
</dbReference>
<keyword evidence="8 17" id="KW-1133">Transmembrane helix</keyword>
<feature type="domain" description="DRBM" evidence="18">
    <location>
        <begin position="810"/>
        <end position="877"/>
    </location>
</feature>
<feature type="transmembrane region" description="Helical" evidence="17">
    <location>
        <begin position="347"/>
        <end position="366"/>
    </location>
</feature>
<dbReference type="SUPFAM" id="SSF81296">
    <property type="entry name" value="E set domains"/>
    <property type="match status" value="1"/>
</dbReference>
<keyword evidence="12" id="KW-1015">Disulfide bond</keyword>
<feature type="compositionally biased region" description="Low complexity" evidence="16">
    <location>
        <begin position="1156"/>
        <end position="1172"/>
    </location>
</feature>
<evidence type="ECO:0000313" key="20">
    <source>
        <dbReference type="EMBL" id="RXN30059.1"/>
    </source>
</evidence>
<evidence type="ECO:0000256" key="4">
    <source>
        <dbReference type="ARBA" id="ARBA00022475"/>
    </source>
</evidence>
<dbReference type="PROSITE" id="PS50137">
    <property type="entry name" value="DS_RBD"/>
    <property type="match status" value="1"/>
</dbReference>
<evidence type="ECO:0000256" key="2">
    <source>
        <dbReference type="ARBA" id="ARBA00004651"/>
    </source>
</evidence>
<dbReference type="FunFam" id="2.60.40.340:FF:000001">
    <property type="entry name" value="Nuclear factor of activated T-cells, cytoplasmic, calcineurin-dependent 2"/>
    <property type="match status" value="1"/>
</dbReference>
<evidence type="ECO:0000259" key="19">
    <source>
        <dbReference type="PROSITE" id="PS50254"/>
    </source>
</evidence>
<comment type="caution">
    <text evidence="20">The sequence shown here is derived from an EMBL/GenBank/DDBJ whole genome shotgun (WGS) entry which is preliminary data.</text>
</comment>
<dbReference type="GO" id="GO:0005634">
    <property type="term" value="C:nucleus"/>
    <property type="evidence" value="ECO:0007669"/>
    <property type="project" value="UniProtKB-SubCell"/>
</dbReference>
<proteinExistence type="predicted"/>
<evidence type="ECO:0000256" key="3">
    <source>
        <dbReference type="ARBA" id="ARBA00022448"/>
    </source>
</evidence>
<dbReference type="GO" id="GO:0033173">
    <property type="term" value="P:calcineurin-NFAT signaling cascade"/>
    <property type="evidence" value="ECO:0007669"/>
    <property type="project" value="TreeGrafter"/>
</dbReference>
<dbReference type="SUPFAM" id="SSF51395">
    <property type="entry name" value="FMN-linked oxidoreductases"/>
    <property type="match status" value="1"/>
</dbReference>
<dbReference type="Gene3D" id="2.60.40.340">
    <property type="entry name" value="Rel homology domain (RHD), DNA-binding domain"/>
    <property type="match status" value="1"/>
</dbReference>
<dbReference type="SUPFAM" id="SSF54768">
    <property type="entry name" value="dsRNA-binding domain-like"/>
    <property type="match status" value="1"/>
</dbReference>
<evidence type="ECO:0000256" key="8">
    <source>
        <dbReference type="ARBA" id="ARBA00022989"/>
    </source>
</evidence>
<evidence type="ECO:0000256" key="7">
    <source>
        <dbReference type="ARBA" id="ARBA00022970"/>
    </source>
</evidence>
<evidence type="ECO:0000256" key="11">
    <source>
        <dbReference type="ARBA" id="ARBA00023136"/>
    </source>
</evidence>
<feature type="transmembrane region" description="Helical" evidence="17">
    <location>
        <begin position="458"/>
        <end position="476"/>
    </location>
</feature>
<feature type="transmembrane region" description="Helical" evidence="17">
    <location>
        <begin position="372"/>
        <end position="392"/>
    </location>
</feature>
<evidence type="ECO:0000256" key="12">
    <source>
        <dbReference type="ARBA" id="ARBA00023157"/>
    </source>
</evidence>
<dbReference type="InterPro" id="IPR014720">
    <property type="entry name" value="dsRBD_dom"/>
</dbReference>
<feature type="compositionally biased region" description="Polar residues" evidence="16">
    <location>
        <begin position="1702"/>
        <end position="1720"/>
    </location>
</feature>
<name>A0A498N6J9_LABRO</name>
<keyword evidence="6 17" id="KW-0812">Transmembrane</keyword>
<feature type="transmembrane region" description="Helical" evidence="17">
    <location>
        <begin position="96"/>
        <end position="121"/>
    </location>
</feature>
<dbReference type="EMBL" id="QBIY01011656">
    <property type="protein sequence ID" value="RXN30059.1"/>
    <property type="molecule type" value="Genomic_DNA"/>
</dbReference>
<dbReference type="SUPFAM" id="SSF49417">
    <property type="entry name" value="p53-like transcription factors"/>
    <property type="match status" value="1"/>
</dbReference>
<feature type="transmembrane region" description="Helical" evidence="17">
    <location>
        <begin position="21"/>
        <end position="42"/>
    </location>
</feature>
<evidence type="ECO:0000256" key="1">
    <source>
        <dbReference type="ARBA" id="ARBA00004123"/>
    </source>
</evidence>
<dbReference type="Pfam" id="PF00035">
    <property type="entry name" value="dsrm"/>
    <property type="match status" value="1"/>
</dbReference>
<feature type="transmembrane region" description="Helical" evidence="17">
    <location>
        <begin position="54"/>
        <end position="75"/>
    </location>
</feature>
<evidence type="ECO:0000256" key="5">
    <source>
        <dbReference type="ARBA" id="ARBA00022553"/>
    </source>
</evidence>
<keyword evidence="11 17" id="KW-0472">Membrane</keyword>
<comment type="subcellular location">
    <subcellularLocation>
        <location evidence="2">Cell membrane</location>
        <topology evidence="2">Multi-pass membrane protein</topology>
    </subcellularLocation>
    <subcellularLocation>
        <location evidence="1">Nucleus</location>
    </subcellularLocation>
</comment>
<feature type="domain" description="RHD" evidence="19">
    <location>
        <begin position="1310"/>
        <end position="1491"/>
    </location>
</feature>
<dbReference type="STRING" id="84645.A0A498N6J9"/>
<dbReference type="Gene3D" id="1.20.1740.10">
    <property type="entry name" value="Amino acid/polyamine transporter I"/>
    <property type="match status" value="1"/>
</dbReference>
<feature type="transmembrane region" description="Helical" evidence="17">
    <location>
        <begin position="213"/>
        <end position="237"/>
    </location>
</feature>
<feature type="region of interest" description="Disordered" evidence="16">
    <location>
        <begin position="1155"/>
        <end position="1207"/>
    </location>
</feature>
<keyword evidence="10" id="KW-0238">DNA-binding</keyword>
<feature type="region of interest" description="Disordered" evidence="16">
    <location>
        <begin position="1657"/>
        <end position="1740"/>
    </location>
</feature>
<dbReference type="CDD" id="cd19871">
    <property type="entry name" value="DSRM_DUS2L"/>
    <property type="match status" value="1"/>
</dbReference>
<dbReference type="InterPro" id="IPR014756">
    <property type="entry name" value="Ig_E-set"/>
</dbReference>
<feature type="transmembrane region" description="Helical" evidence="17">
    <location>
        <begin position="292"/>
        <end position="318"/>
    </location>
</feature>
<dbReference type="CDD" id="cd02801">
    <property type="entry name" value="DUS_like_FMN"/>
    <property type="match status" value="1"/>
</dbReference>
<dbReference type="InterPro" id="IPR002293">
    <property type="entry name" value="AA/rel_permease1"/>
</dbReference>
<organism evidence="20 21">
    <name type="scientific">Labeo rohita</name>
    <name type="common">Indian major carp</name>
    <name type="synonym">Cyprinus rohita</name>
    <dbReference type="NCBI Taxonomy" id="84645"/>
    <lineage>
        <taxon>Eukaryota</taxon>
        <taxon>Metazoa</taxon>
        <taxon>Chordata</taxon>
        <taxon>Craniata</taxon>
        <taxon>Vertebrata</taxon>
        <taxon>Euteleostomi</taxon>
        <taxon>Actinopterygii</taxon>
        <taxon>Neopterygii</taxon>
        <taxon>Teleostei</taxon>
        <taxon>Ostariophysi</taxon>
        <taxon>Cypriniformes</taxon>
        <taxon>Cyprinidae</taxon>
        <taxon>Labeoninae</taxon>
        <taxon>Labeonini</taxon>
        <taxon>Labeo</taxon>
    </lineage>
</organism>
<dbReference type="GO" id="GO:0005886">
    <property type="term" value="C:plasma membrane"/>
    <property type="evidence" value="ECO:0007669"/>
    <property type="project" value="UniProtKB-SubCell"/>
</dbReference>
<feature type="compositionally biased region" description="Low complexity" evidence="16">
    <location>
        <begin position="1721"/>
        <end position="1737"/>
    </location>
</feature>
<dbReference type="InterPro" id="IPR035587">
    <property type="entry name" value="DUS-like_FMN-bd"/>
</dbReference>
<keyword evidence="21" id="KW-1185">Reference proteome</keyword>
<keyword evidence="9" id="KW-0805">Transcription regulation</keyword>
<dbReference type="InterPro" id="IPR008366">
    <property type="entry name" value="NFAT"/>
</dbReference>
<evidence type="ECO:0000256" key="6">
    <source>
        <dbReference type="ARBA" id="ARBA00022692"/>
    </source>
</evidence>
<dbReference type="PANTHER" id="PTHR12533">
    <property type="entry name" value="NFAT"/>
    <property type="match status" value="1"/>
</dbReference>
<feature type="region of interest" description="Disordered" evidence="16">
    <location>
        <begin position="1081"/>
        <end position="1107"/>
    </location>
</feature>
<dbReference type="PROSITE" id="PS50254">
    <property type="entry name" value="REL_2"/>
    <property type="match status" value="1"/>
</dbReference>
<keyword evidence="3" id="KW-0813">Transport</keyword>
<feature type="compositionally biased region" description="Polar residues" evidence="16">
    <location>
        <begin position="1657"/>
        <end position="1668"/>
    </location>
</feature>
<feature type="transmembrane region" description="Helical" evidence="17">
    <location>
        <begin position="141"/>
        <end position="162"/>
    </location>
</feature>
<dbReference type="GO" id="GO:0000978">
    <property type="term" value="F:RNA polymerase II cis-regulatory region sequence-specific DNA binding"/>
    <property type="evidence" value="ECO:0007669"/>
    <property type="project" value="TreeGrafter"/>
</dbReference>
<dbReference type="Proteomes" id="UP000290572">
    <property type="component" value="Unassembled WGS sequence"/>
</dbReference>
<evidence type="ECO:0000256" key="14">
    <source>
        <dbReference type="ARBA" id="ARBA00023242"/>
    </source>
</evidence>
<keyword evidence="13" id="KW-0804">Transcription</keyword>
<sequence>MKDSELKRDSGIPERVTLKKEIGLLSACTIIIGNIIGSGIFISPKGVLEHSGSVGLALLVWMLGGGVAALGSLCYAELGVTIPKSGGDYSYVTEIFGGLVGFLLLWSAVLIMYPTTLAVIALTFSNYVLQPVFPYCVPPYIATRLLSTICILFLTWVNCYSVRLATRIQDAFTVGKLMALGLIITVGLVQIFGGNYESLTPQVAFTFNKAPSIGQIALAFLHASFAFSGWNFLNYVTEEVVDPRRNLPRAIYISIPLVTFVYTLTNIAYFSSMSPEELLSSNAVAVTFGEKLLGVFSTLMPISVALSTFGGINGYLFTSSRLCFSGAREGHLPSLLAMIHFKHCTPIPALLVCCTATIVILCIGETHNLINYVSFINYLSYGVTIAGLLYYRWKKPNLYRPIKVSLLVPVCYLLFWALLLGFSLHSEPLVCGVGLVIMLTGVPVYFLGVYWKDKPKCIYDFTVVGGWVVMMASSVGRLCFAHKSVLAPMVRVGTLPMRLLALDYGADIVYCEELIDIKMVQCERVVNDVLETVDFVAPDERVMFRTCSKEKGRVVFQMGTADPERALAVAKLVENDVAAVDVNMGCPKEYSTKILSTLVNGISKPVTCKIRILSTSMFILSCFFVVVRMKEERPRHPVHCDYIQAVAESVSIPVIANGGSSDIVKTFEDIEKFREATGASSVMLARAAMWNPSIFREQGALSVEEVMEEYIKYAVQYDNNPFNTKYCLCQMLRDRVESPFGKRLHAAQTNEEICEVFGMTDFYKKTTAELEARKAALQTNGDQSEHPELIDDVITMPVRFERRDYPPQITPKMYLLEWSRKEKLEQPVYETEQRTQDRGFQSTVIVDNKKYRSTLWEKSKKFAEQAAAIVCLRTLGLPEGRIGEEHSGLTKSRAEVSNAMTTNYREELDFRLMFGESSYTHPSSLGHTESRSDEDANCYPLFPPGPPEQQDSCANQSYGTPHSGSNQPMESPSRVFDCPSIQITSIPANCHQDLGAHQLDELAGACGEASAVSLSRDQLFLPLDASYRDTSSLCPSPCSSLSSRSWLSDASSCESFSHIYDDVEAELNEAAAQVRLASPRVSPLTSPLPSPLTSPQASPQVSPLVSPFGSPGYGDDPWYRYQQQHYQQPLQYHYPQSLSPYQSPRTSITEETWLIPRPHSSSSRPSSRPTSPCGKRRHSSAEVNPGLASPHLSPNVTPSHSPRGSVTEETWLGGATFAPYQTPPLEVDIPSKTRRTYQTNHNQDQVALLPGQEDSSLQDPSLANPSLNSGIAVSLPSLKKEDIVEHFLAVPTPFPWVKPKQVGTPLYRSTSLPPLDCPLPSQCGQCELKMEIQPKPHHRAHYETEGSRGAIKSECGRHPVVKLIGFNEKPVSLQMFIGTADERYIRPHPFYQVHRITGKTVATPSQETVISSTKVLEIPLLPENNMCASIDCAGILKLRNSDIELRKGETDIGRKNTRVRAVFRVHIPQHNGKVLSLQVASMPIECYGKTQWEVDVRALQEKSQNTSIVVKIPPYYKKTTASSTQVQFYVSNGKRKRCALQFFTYLSAQVKQEFSIRTDLNTNELAGQHPTTSPAGLITTLDPVDSDEVRPLEQWLLSAGTVCAPSSTHLSYSPQDPLYLSHSHPADRSPNAGAEVHHMFHPSLVDFNNSLYQKPQQDLSYKGQSSLPMTGGSLQGSKSSQILAEQPMSQPGKAYQGIPAEHSQNLHNLGPVSVSNTSGLQFPQSSSSQVPPLSHPSTLAKVPSNSIRESLMDPQPLGASLQESSKSYRMSQGGERLNIKQEPQENKELAFRSIGLQDITLDDVSEIIVRDLFDTPDSGNANSVP</sequence>
<dbReference type="Pfam" id="PF00554">
    <property type="entry name" value="RHD_DNA_bind"/>
    <property type="match status" value="1"/>
</dbReference>
<feature type="transmembrane region" description="Helical" evidence="17">
    <location>
        <begin position="404"/>
        <end position="423"/>
    </location>
</feature>
<evidence type="ECO:0000256" key="10">
    <source>
        <dbReference type="ARBA" id="ARBA00023125"/>
    </source>
</evidence>
<feature type="transmembrane region" description="Helical" evidence="17">
    <location>
        <begin position="249"/>
        <end position="272"/>
    </location>
</feature>
<evidence type="ECO:0000256" key="13">
    <source>
        <dbReference type="ARBA" id="ARBA00023163"/>
    </source>
</evidence>
<feature type="transmembrane region" description="Helical" evidence="17">
    <location>
        <begin position="174"/>
        <end position="193"/>
    </location>
</feature>
<dbReference type="Pfam" id="PF01207">
    <property type="entry name" value="Dus"/>
    <property type="match status" value="1"/>
</dbReference>
<dbReference type="InterPro" id="IPR008967">
    <property type="entry name" value="p53-like_TF_DNA-bd_sf"/>
</dbReference>
<reference evidence="20 21" key="1">
    <citation type="submission" date="2018-03" db="EMBL/GenBank/DDBJ databases">
        <title>Draft genome sequence of Rohu Carp (Labeo rohita).</title>
        <authorList>
            <person name="Das P."/>
            <person name="Kushwaha B."/>
            <person name="Joshi C.G."/>
            <person name="Kumar D."/>
            <person name="Nagpure N.S."/>
            <person name="Sahoo L."/>
            <person name="Das S.P."/>
            <person name="Bit A."/>
            <person name="Patnaik S."/>
            <person name="Meher P.K."/>
            <person name="Jayasankar P."/>
            <person name="Koringa P.G."/>
            <person name="Patel N.V."/>
            <person name="Hinsu A.T."/>
            <person name="Kumar R."/>
            <person name="Pandey M."/>
            <person name="Agarwal S."/>
            <person name="Srivastava S."/>
            <person name="Singh M."/>
            <person name="Iquebal M.A."/>
            <person name="Jaiswal S."/>
            <person name="Angadi U.B."/>
            <person name="Kumar N."/>
            <person name="Raza M."/>
            <person name="Shah T.M."/>
            <person name="Rai A."/>
            <person name="Jena J.K."/>
        </authorList>
    </citation>
    <scope>NUCLEOTIDE SEQUENCE [LARGE SCALE GENOMIC DNA]</scope>
    <source>
        <strain evidence="20">DASCIFA01</strain>
        <tissue evidence="20">Testis</tissue>
    </source>
</reference>